<evidence type="ECO:0000259" key="3">
    <source>
        <dbReference type="PROSITE" id="PS50887"/>
    </source>
</evidence>
<dbReference type="FunFam" id="3.30.70.270:FF:000001">
    <property type="entry name" value="Diguanylate cyclase domain protein"/>
    <property type="match status" value="1"/>
</dbReference>
<dbReference type="GO" id="GO:0052621">
    <property type="term" value="F:diguanylate cyclase activity"/>
    <property type="evidence" value="ECO:0007669"/>
    <property type="project" value="UniProtKB-EC"/>
</dbReference>
<dbReference type="NCBIfam" id="TIGR00254">
    <property type="entry name" value="GGDEF"/>
    <property type="match status" value="1"/>
</dbReference>
<dbReference type="GO" id="GO:0043709">
    <property type="term" value="P:cell adhesion involved in single-species biofilm formation"/>
    <property type="evidence" value="ECO:0007669"/>
    <property type="project" value="TreeGrafter"/>
</dbReference>
<keyword evidence="5" id="KW-1185">Reference proteome</keyword>
<comment type="caution">
    <text evidence="4">The sequence shown here is derived from an EMBL/GenBank/DDBJ whole genome shotgun (WGS) entry which is preliminary data.</text>
</comment>
<dbReference type="OrthoDB" id="9813903at2"/>
<evidence type="ECO:0000256" key="1">
    <source>
        <dbReference type="ARBA" id="ARBA00012528"/>
    </source>
</evidence>
<dbReference type="Proteomes" id="UP000484015">
    <property type="component" value="Unassembled WGS sequence"/>
</dbReference>
<dbReference type="GO" id="GO:1902201">
    <property type="term" value="P:negative regulation of bacterial-type flagellum-dependent cell motility"/>
    <property type="evidence" value="ECO:0007669"/>
    <property type="project" value="TreeGrafter"/>
</dbReference>
<dbReference type="PROSITE" id="PS50042">
    <property type="entry name" value="CNMP_BINDING_3"/>
    <property type="match status" value="1"/>
</dbReference>
<dbReference type="Gene3D" id="3.30.70.270">
    <property type="match status" value="1"/>
</dbReference>
<dbReference type="GO" id="GO:0005886">
    <property type="term" value="C:plasma membrane"/>
    <property type="evidence" value="ECO:0007669"/>
    <property type="project" value="TreeGrafter"/>
</dbReference>
<sequence>MQLTRLHDEIAQTRLFAGVSFDAIERLLEHCSVIEVPEGVVLIEPGKANDNLYVLLEGQVDVHLTTPDQPYNLRLGQGECVGEMSLIEACEPSAYVIVSAASRMLVLSRDTMWSLINASHALARNMLITLSGRVRQGNDAVRDSIHRQSEFESLAFVDGLTGLHNRRWLDQAFRRQVERGQRDGKPLAVLMLDIDRFKLFNDTHGHLAGDRALRAVAMTLNENIRPGDLLARFGGEEFALLLPDTALEPALSIAERLRRAVANQTSHHMAGLPAMSISIGEAQLRVGDTFEPLLERADDALYAAKTAGRDCVRWA</sequence>
<reference evidence="4 5" key="1">
    <citation type="submission" date="2019-11" db="EMBL/GenBank/DDBJ databases">
        <title>Type strains purchased from KCTC, JCM and DSMZ.</title>
        <authorList>
            <person name="Lu H."/>
        </authorList>
    </citation>
    <scope>NUCLEOTIDE SEQUENCE [LARGE SCALE GENOMIC DNA]</scope>
    <source>
        <strain evidence="4 5">KCTC 42409</strain>
    </source>
</reference>
<dbReference type="Pfam" id="PF00027">
    <property type="entry name" value="cNMP_binding"/>
    <property type="match status" value="1"/>
</dbReference>
<gene>
    <name evidence="4" type="ORF">GM668_01940</name>
</gene>
<dbReference type="PANTHER" id="PTHR45138:SF24">
    <property type="entry name" value="DIGUANYLATE CYCLASE DGCC-RELATED"/>
    <property type="match status" value="1"/>
</dbReference>
<dbReference type="CDD" id="cd00038">
    <property type="entry name" value="CAP_ED"/>
    <property type="match status" value="1"/>
</dbReference>
<organism evidence="4 5">
    <name type="scientific">Pseudoduganella ginsengisoli</name>
    <dbReference type="NCBI Taxonomy" id="1462440"/>
    <lineage>
        <taxon>Bacteria</taxon>
        <taxon>Pseudomonadati</taxon>
        <taxon>Pseudomonadota</taxon>
        <taxon>Betaproteobacteria</taxon>
        <taxon>Burkholderiales</taxon>
        <taxon>Oxalobacteraceae</taxon>
        <taxon>Telluria group</taxon>
        <taxon>Pseudoduganella</taxon>
    </lineage>
</organism>
<dbReference type="InterPro" id="IPR000160">
    <property type="entry name" value="GGDEF_dom"/>
</dbReference>
<dbReference type="EC" id="2.7.7.65" evidence="1"/>
<dbReference type="SUPFAM" id="SSF51206">
    <property type="entry name" value="cAMP-binding domain-like"/>
    <property type="match status" value="1"/>
</dbReference>
<dbReference type="InterPro" id="IPR043128">
    <property type="entry name" value="Rev_trsase/Diguanyl_cyclase"/>
</dbReference>
<dbReference type="AlphaFoldDB" id="A0A6L6PUC3"/>
<dbReference type="RefSeq" id="WP_155437234.1">
    <property type="nucleotide sequence ID" value="NZ_WNLA01000001.1"/>
</dbReference>
<dbReference type="InterPro" id="IPR018490">
    <property type="entry name" value="cNMP-bd_dom_sf"/>
</dbReference>
<dbReference type="CDD" id="cd01949">
    <property type="entry name" value="GGDEF"/>
    <property type="match status" value="1"/>
</dbReference>
<evidence type="ECO:0000313" key="4">
    <source>
        <dbReference type="EMBL" id="MTW00841.1"/>
    </source>
</evidence>
<dbReference type="SUPFAM" id="SSF55073">
    <property type="entry name" value="Nucleotide cyclase"/>
    <property type="match status" value="1"/>
</dbReference>
<name>A0A6L6PUC3_9BURK</name>
<feature type="domain" description="Cyclic nucleotide-binding" evidence="2">
    <location>
        <begin position="15"/>
        <end position="133"/>
    </location>
</feature>
<dbReference type="PROSITE" id="PS50887">
    <property type="entry name" value="GGDEF"/>
    <property type="match status" value="1"/>
</dbReference>
<evidence type="ECO:0000313" key="5">
    <source>
        <dbReference type="Proteomes" id="UP000484015"/>
    </source>
</evidence>
<feature type="domain" description="GGDEF" evidence="3">
    <location>
        <begin position="185"/>
        <end position="315"/>
    </location>
</feature>
<dbReference type="InterPro" id="IPR014710">
    <property type="entry name" value="RmlC-like_jellyroll"/>
</dbReference>
<accession>A0A6L6PUC3</accession>
<dbReference type="Pfam" id="PF00990">
    <property type="entry name" value="GGDEF"/>
    <property type="match status" value="1"/>
</dbReference>
<dbReference type="Gene3D" id="2.60.120.10">
    <property type="entry name" value="Jelly Rolls"/>
    <property type="match status" value="1"/>
</dbReference>
<dbReference type="InterPro" id="IPR029787">
    <property type="entry name" value="Nucleotide_cyclase"/>
</dbReference>
<dbReference type="EMBL" id="WNLA01000001">
    <property type="protein sequence ID" value="MTW00841.1"/>
    <property type="molecule type" value="Genomic_DNA"/>
</dbReference>
<evidence type="ECO:0000259" key="2">
    <source>
        <dbReference type="PROSITE" id="PS50042"/>
    </source>
</evidence>
<dbReference type="SMART" id="SM00100">
    <property type="entry name" value="cNMP"/>
    <property type="match status" value="1"/>
</dbReference>
<protein>
    <recommendedName>
        <fullName evidence="1">diguanylate cyclase</fullName>
        <ecNumber evidence="1">2.7.7.65</ecNumber>
    </recommendedName>
</protein>
<dbReference type="InterPro" id="IPR050469">
    <property type="entry name" value="Diguanylate_Cyclase"/>
</dbReference>
<dbReference type="PANTHER" id="PTHR45138">
    <property type="entry name" value="REGULATORY COMPONENTS OF SENSORY TRANSDUCTION SYSTEM"/>
    <property type="match status" value="1"/>
</dbReference>
<dbReference type="SMART" id="SM00267">
    <property type="entry name" value="GGDEF"/>
    <property type="match status" value="1"/>
</dbReference>
<dbReference type="InterPro" id="IPR000595">
    <property type="entry name" value="cNMP-bd_dom"/>
</dbReference>
<proteinExistence type="predicted"/>